<proteinExistence type="predicted"/>
<name>A0AA45R5P7_9PSEU</name>
<keyword evidence="1" id="KW-0812">Transmembrane</keyword>
<dbReference type="Proteomes" id="UP000677152">
    <property type="component" value="Chromosome"/>
</dbReference>
<dbReference type="Pfam" id="PF12389">
    <property type="entry name" value="Peptidase_M73"/>
    <property type="match status" value="1"/>
</dbReference>
<dbReference type="EMBL" id="CP073249">
    <property type="protein sequence ID" value="QUF06166.1"/>
    <property type="molecule type" value="Genomic_DNA"/>
</dbReference>
<reference evidence="2" key="1">
    <citation type="submission" date="2021-04" db="EMBL/GenBank/DDBJ databases">
        <title>Genomic sequence of Actinosynnema pretiosum subsp. pretiosum ATCC 31280 (C-14919).</title>
        <authorList>
            <person name="Bai L."/>
            <person name="Wang X."/>
            <person name="Xiao Y."/>
        </authorList>
    </citation>
    <scope>NUCLEOTIDE SEQUENCE</scope>
    <source>
        <strain evidence="2">ATCC 31280</strain>
    </source>
</reference>
<gene>
    <name evidence="2" type="ORF">KCV87_08980</name>
</gene>
<keyword evidence="1" id="KW-0472">Membrane</keyword>
<evidence type="ECO:0000256" key="1">
    <source>
        <dbReference type="SAM" id="Phobius"/>
    </source>
</evidence>
<feature type="transmembrane region" description="Helical" evidence="1">
    <location>
        <begin position="21"/>
        <end position="46"/>
    </location>
</feature>
<accession>A0AA45R5P7</accession>
<evidence type="ECO:0000313" key="3">
    <source>
        <dbReference type="Proteomes" id="UP000677152"/>
    </source>
</evidence>
<evidence type="ECO:0000313" key="2">
    <source>
        <dbReference type="EMBL" id="QUF06166.1"/>
    </source>
</evidence>
<sequence length="226" mass="22882">MKHRTTATAPAAETTRTRRSVWRPVAFAAIGGSVLVAMGVGVYATLLATAANVTPESVTDGTLKLTMASQGAGFDQAVTNVAPGDTINRYVDLTNSGTLDGQAMTLQVAATGASTLITDGTSTRALRVSITSCNGGTWNPTTGVCSGTTAALLAATPLSSLTSNASLIAGSIAAGSVQRLRVSLNLPDQNETTVNGTLPGNTVQGQSVNLTYTFGQTQRTATTSNA</sequence>
<evidence type="ECO:0008006" key="4">
    <source>
        <dbReference type="Google" id="ProtNLM"/>
    </source>
</evidence>
<dbReference type="AlphaFoldDB" id="A0AA45R5P7"/>
<organism evidence="2 3">
    <name type="scientific">Actinosynnema pretiosum subsp. pretiosum</name>
    <dbReference type="NCBI Taxonomy" id="103721"/>
    <lineage>
        <taxon>Bacteria</taxon>
        <taxon>Bacillati</taxon>
        <taxon>Actinomycetota</taxon>
        <taxon>Actinomycetes</taxon>
        <taxon>Pseudonocardiales</taxon>
        <taxon>Pseudonocardiaceae</taxon>
        <taxon>Actinosynnema</taxon>
    </lineage>
</organism>
<dbReference type="InterPro" id="IPR022121">
    <property type="entry name" value="Peptidase_M73_camelysin"/>
</dbReference>
<protein>
    <recommendedName>
        <fullName evidence="4">Camelysin metallo-endopeptidase</fullName>
    </recommendedName>
</protein>
<keyword evidence="1" id="KW-1133">Transmembrane helix</keyword>